<keyword evidence="2" id="KW-0732">Signal</keyword>
<evidence type="ECO:0000313" key="3">
    <source>
        <dbReference type="EMBL" id="KCW52722.1"/>
    </source>
</evidence>
<dbReference type="Gramene" id="KCW52722">
    <property type="protein sequence ID" value="KCW52722"/>
    <property type="gene ID" value="EUGRSUZ_J02081"/>
</dbReference>
<protein>
    <recommendedName>
        <fullName evidence="4">Secreted protein</fullName>
    </recommendedName>
</protein>
<dbReference type="EMBL" id="KK198762">
    <property type="protein sequence ID" value="KCW52722.1"/>
    <property type="molecule type" value="Genomic_DNA"/>
</dbReference>
<dbReference type="InParanoid" id="A0A059AF72"/>
<dbReference type="AlphaFoldDB" id="A0A059AF72"/>
<gene>
    <name evidence="3" type="ORF">EUGRSUZ_J02081</name>
</gene>
<organism evidence="3">
    <name type="scientific">Eucalyptus grandis</name>
    <name type="common">Flooded gum</name>
    <dbReference type="NCBI Taxonomy" id="71139"/>
    <lineage>
        <taxon>Eukaryota</taxon>
        <taxon>Viridiplantae</taxon>
        <taxon>Streptophyta</taxon>
        <taxon>Embryophyta</taxon>
        <taxon>Tracheophyta</taxon>
        <taxon>Spermatophyta</taxon>
        <taxon>Magnoliopsida</taxon>
        <taxon>eudicotyledons</taxon>
        <taxon>Gunneridae</taxon>
        <taxon>Pentapetalae</taxon>
        <taxon>rosids</taxon>
        <taxon>malvids</taxon>
        <taxon>Myrtales</taxon>
        <taxon>Myrtaceae</taxon>
        <taxon>Myrtoideae</taxon>
        <taxon>Eucalypteae</taxon>
        <taxon>Eucalyptus</taxon>
    </lineage>
</organism>
<evidence type="ECO:0000256" key="2">
    <source>
        <dbReference type="SAM" id="SignalP"/>
    </source>
</evidence>
<feature type="chain" id="PRO_5001567758" description="Secreted protein" evidence="2">
    <location>
        <begin position="23"/>
        <end position="130"/>
    </location>
</feature>
<name>A0A059AF72_EUCGR</name>
<evidence type="ECO:0000256" key="1">
    <source>
        <dbReference type="SAM" id="MobiDB-lite"/>
    </source>
</evidence>
<feature type="signal peptide" evidence="2">
    <location>
        <begin position="1"/>
        <end position="22"/>
    </location>
</feature>
<reference evidence="3" key="1">
    <citation type="submission" date="2013-07" db="EMBL/GenBank/DDBJ databases">
        <title>The genome of Eucalyptus grandis.</title>
        <authorList>
            <person name="Schmutz J."/>
            <person name="Hayes R."/>
            <person name="Myburg A."/>
            <person name="Tuskan G."/>
            <person name="Grattapaglia D."/>
            <person name="Rokhsar D.S."/>
        </authorList>
    </citation>
    <scope>NUCLEOTIDE SEQUENCE</scope>
    <source>
        <tissue evidence="3">Leaf extractions</tissue>
    </source>
</reference>
<feature type="region of interest" description="Disordered" evidence="1">
    <location>
        <begin position="52"/>
        <end position="73"/>
    </location>
</feature>
<accession>A0A059AF72</accession>
<sequence length="130" mass="15101">MGTVRPLFLLLPFFSFLSPLSRRSKSAEQNVERSEAKRERGNVYFARCRFSRRPSLPDPFSPDDDQPVTRSSGSYPRSFDCLYELPRANSVGFATWPPLHFRSWRSRTPTFLLDSLDVAVKRWKTRLVVS</sequence>
<proteinExistence type="predicted"/>
<evidence type="ECO:0008006" key="4">
    <source>
        <dbReference type="Google" id="ProtNLM"/>
    </source>
</evidence>